<sequence length="388" mass="43247">MEEMYEVLRFIEHGAHCRQSMDCIRGTILIRYLKENPEIGKAGLFGWFRQLCVCVDQYHRCRKQKEYRYLNPYSIVVSEEGELLLLDLESPENAFVMKQMQKHAVRNHFVKPVCEMGPGREQKADLFAYGKTIQFLLAYTEAVPALTRLEEVRLSRVIGRCMGESARGYTDISQVMKDLPAAKEREGKSAAGRRKKLLAAACAGTAACALFVMEERTGGIGFADKAQGGISAESGDLAQTAMKEAAARPALTEKEILEAAESVLKNHALSKDEKDAQTAVAVGQEMELGVVRCLAGLYERLDMTDEAEDAYSRLIQIEKEEEMIEAAGIGKMELEAGQEKYAQAVETGEFVLGRIKDSEEISQLVKEYKEKAEIQHVTVEDGTEENVP</sequence>
<proteinExistence type="predicted"/>
<organism evidence="1 2">
    <name type="scientific">Candidatus Mediterraneibacter stercorigallinarum</name>
    <dbReference type="NCBI Taxonomy" id="2838686"/>
    <lineage>
        <taxon>Bacteria</taxon>
        <taxon>Bacillati</taxon>
        <taxon>Bacillota</taxon>
        <taxon>Clostridia</taxon>
        <taxon>Lachnospirales</taxon>
        <taxon>Lachnospiraceae</taxon>
        <taxon>Mediterraneibacter</taxon>
    </lineage>
</organism>
<comment type="caution">
    <text evidence="1">The sequence shown here is derived from an EMBL/GenBank/DDBJ whole genome shotgun (WGS) entry which is preliminary data.</text>
</comment>
<dbReference type="SUPFAM" id="SSF56112">
    <property type="entry name" value="Protein kinase-like (PK-like)"/>
    <property type="match status" value="1"/>
</dbReference>
<evidence type="ECO:0000313" key="1">
    <source>
        <dbReference type="EMBL" id="HIZ13084.1"/>
    </source>
</evidence>
<dbReference type="InterPro" id="IPR011009">
    <property type="entry name" value="Kinase-like_dom_sf"/>
</dbReference>
<name>A0A9D2DA57_9FIRM</name>
<dbReference type="AlphaFoldDB" id="A0A9D2DA57"/>
<reference evidence="1" key="1">
    <citation type="journal article" date="2021" name="PeerJ">
        <title>Extensive microbial diversity within the chicken gut microbiome revealed by metagenomics and culture.</title>
        <authorList>
            <person name="Gilroy R."/>
            <person name="Ravi A."/>
            <person name="Getino M."/>
            <person name="Pursley I."/>
            <person name="Horton D.L."/>
            <person name="Alikhan N.F."/>
            <person name="Baker D."/>
            <person name="Gharbi K."/>
            <person name="Hall N."/>
            <person name="Watson M."/>
            <person name="Adriaenssens E.M."/>
            <person name="Foster-Nyarko E."/>
            <person name="Jarju S."/>
            <person name="Secka A."/>
            <person name="Antonio M."/>
            <person name="Oren A."/>
            <person name="Chaudhuri R.R."/>
            <person name="La Ragione R."/>
            <person name="Hildebrand F."/>
            <person name="Pallen M.J."/>
        </authorList>
    </citation>
    <scope>NUCLEOTIDE SEQUENCE</scope>
    <source>
        <strain evidence="1">ChiGjej1B1-13045</strain>
    </source>
</reference>
<dbReference type="EMBL" id="DXCD01000106">
    <property type="protein sequence ID" value="HIZ13084.1"/>
    <property type="molecule type" value="Genomic_DNA"/>
</dbReference>
<evidence type="ECO:0000313" key="2">
    <source>
        <dbReference type="Proteomes" id="UP000824017"/>
    </source>
</evidence>
<reference evidence="1" key="2">
    <citation type="submission" date="2021-04" db="EMBL/GenBank/DDBJ databases">
        <authorList>
            <person name="Gilroy R."/>
        </authorList>
    </citation>
    <scope>NUCLEOTIDE SEQUENCE</scope>
    <source>
        <strain evidence="1">ChiGjej1B1-13045</strain>
    </source>
</reference>
<protein>
    <submittedName>
        <fullName evidence="1">Uncharacterized protein</fullName>
    </submittedName>
</protein>
<gene>
    <name evidence="1" type="ORF">H9817_04055</name>
</gene>
<accession>A0A9D2DA57</accession>
<dbReference type="Proteomes" id="UP000824017">
    <property type="component" value="Unassembled WGS sequence"/>
</dbReference>